<feature type="region of interest" description="Disordered" evidence="1">
    <location>
        <begin position="1"/>
        <end position="70"/>
    </location>
</feature>
<evidence type="ECO:0000313" key="3">
    <source>
        <dbReference type="Proteomes" id="UP000324222"/>
    </source>
</evidence>
<keyword evidence="3" id="KW-1185">Reference proteome</keyword>
<dbReference type="EMBL" id="VSRR010002770">
    <property type="protein sequence ID" value="MPC33151.1"/>
    <property type="molecule type" value="Genomic_DNA"/>
</dbReference>
<comment type="caution">
    <text evidence="2">The sequence shown here is derived from an EMBL/GenBank/DDBJ whole genome shotgun (WGS) entry which is preliminary data.</text>
</comment>
<evidence type="ECO:0000256" key="1">
    <source>
        <dbReference type="SAM" id="MobiDB-lite"/>
    </source>
</evidence>
<sequence>MGLNTRSRNSSSSSSSSSSGIIYSNRTHARALSASRQRETRNLSTTVIPTRPPSLHPLPSPNSPFNPSVS</sequence>
<gene>
    <name evidence="2" type="ORF">E2C01_026493</name>
</gene>
<dbReference type="Proteomes" id="UP000324222">
    <property type="component" value="Unassembled WGS sequence"/>
</dbReference>
<organism evidence="2 3">
    <name type="scientific">Portunus trituberculatus</name>
    <name type="common">Swimming crab</name>
    <name type="synonym">Neptunus trituberculatus</name>
    <dbReference type="NCBI Taxonomy" id="210409"/>
    <lineage>
        <taxon>Eukaryota</taxon>
        <taxon>Metazoa</taxon>
        <taxon>Ecdysozoa</taxon>
        <taxon>Arthropoda</taxon>
        <taxon>Crustacea</taxon>
        <taxon>Multicrustacea</taxon>
        <taxon>Malacostraca</taxon>
        <taxon>Eumalacostraca</taxon>
        <taxon>Eucarida</taxon>
        <taxon>Decapoda</taxon>
        <taxon>Pleocyemata</taxon>
        <taxon>Brachyura</taxon>
        <taxon>Eubrachyura</taxon>
        <taxon>Portunoidea</taxon>
        <taxon>Portunidae</taxon>
        <taxon>Portuninae</taxon>
        <taxon>Portunus</taxon>
    </lineage>
</organism>
<accession>A0A5B7EFS2</accession>
<name>A0A5B7EFS2_PORTR</name>
<evidence type="ECO:0000313" key="2">
    <source>
        <dbReference type="EMBL" id="MPC33151.1"/>
    </source>
</evidence>
<feature type="compositionally biased region" description="Low complexity" evidence="1">
    <location>
        <begin position="10"/>
        <end position="19"/>
    </location>
</feature>
<dbReference type="AlphaFoldDB" id="A0A5B7EFS2"/>
<protein>
    <submittedName>
        <fullName evidence="2">Uncharacterized protein</fullName>
    </submittedName>
</protein>
<feature type="compositionally biased region" description="Pro residues" evidence="1">
    <location>
        <begin position="50"/>
        <end position="64"/>
    </location>
</feature>
<reference evidence="2 3" key="1">
    <citation type="submission" date="2019-05" db="EMBL/GenBank/DDBJ databases">
        <title>Another draft genome of Portunus trituberculatus and its Hox gene families provides insights of decapod evolution.</title>
        <authorList>
            <person name="Jeong J.-H."/>
            <person name="Song I."/>
            <person name="Kim S."/>
            <person name="Choi T."/>
            <person name="Kim D."/>
            <person name="Ryu S."/>
            <person name="Kim W."/>
        </authorList>
    </citation>
    <scope>NUCLEOTIDE SEQUENCE [LARGE SCALE GENOMIC DNA]</scope>
    <source>
        <tissue evidence="2">Muscle</tissue>
    </source>
</reference>
<proteinExistence type="predicted"/>